<gene>
    <name evidence="1" type="ORF">NCTC10742_00662</name>
</gene>
<evidence type="ECO:0000313" key="1">
    <source>
        <dbReference type="EMBL" id="STZ41459.1"/>
    </source>
</evidence>
<reference evidence="1 2" key="1">
    <citation type="submission" date="2018-06" db="EMBL/GenBank/DDBJ databases">
        <authorList>
            <consortium name="Pathogen Informatics"/>
            <person name="Doyle S."/>
        </authorList>
    </citation>
    <scope>NUCLEOTIDE SEQUENCE [LARGE SCALE GENOMIC DNA]</scope>
    <source>
        <strain evidence="1 2">NCTC10742</strain>
    </source>
</reference>
<proteinExistence type="predicted"/>
<dbReference type="AlphaFoldDB" id="A0A378SF34"/>
<accession>A0A378SF34</accession>
<evidence type="ECO:0000313" key="2">
    <source>
        <dbReference type="Proteomes" id="UP000254291"/>
    </source>
</evidence>
<protein>
    <submittedName>
        <fullName evidence="1">Uncharacterized protein</fullName>
    </submittedName>
</protein>
<sequence length="245" mass="28993">MTDRAIGLTWRVPKNRRMQFNRDVDQELIPSLVALHTSRKIVGLLPFRHKPLRTESVESFWTDYWVIVLAFDTDPDIVWQSIRSSAVPRTLLRAEVLLIQPGMDMYYPRGGGAKSSPVWHIMEYVVSRFETRAEYYREQYEFSRPVITHFWKNDSVERMIGFERERLLQDDGFLPGWDIIHITGFKPSRLGRVAWHLLRSLATFNGYAERIGYRSAMEVLRSWDKKRRKYLVIARQGYAHTLPLF</sequence>
<dbReference type="Proteomes" id="UP000254291">
    <property type="component" value="Unassembled WGS sequence"/>
</dbReference>
<dbReference type="EMBL" id="UGQM01000001">
    <property type="protein sequence ID" value="STZ41459.1"/>
    <property type="molecule type" value="Genomic_DNA"/>
</dbReference>
<dbReference type="RefSeq" id="WP_147292258.1">
    <property type="nucleotide sequence ID" value="NZ_JACKST010000143.1"/>
</dbReference>
<organism evidence="1 2">
    <name type="scientific">Mycolicibacterium gilvum</name>
    <dbReference type="NCBI Taxonomy" id="1804"/>
    <lineage>
        <taxon>Bacteria</taxon>
        <taxon>Bacillati</taxon>
        <taxon>Actinomycetota</taxon>
        <taxon>Actinomycetes</taxon>
        <taxon>Mycobacteriales</taxon>
        <taxon>Mycobacteriaceae</taxon>
        <taxon>Mycolicibacterium</taxon>
    </lineage>
</organism>
<name>A0A378SF34_9MYCO</name>